<protein>
    <submittedName>
        <fullName evidence="2">P2X purinoreceptor 7 intracellular domain-containing protein</fullName>
    </submittedName>
</protein>
<organism evidence="1 2">
    <name type="scientific">Parascaris univalens</name>
    <name type="common">Nematode worm</name>
    <dbReference type="NCBI Taxonomy" id="6257"/>
    <lineage>
        <taxon>Eukaryota</taxon>
        <taxon>Metazoa</taxon>
        <taxon>Ecdysozoa</taxon>
        <taxon>Nematoda</taxon>
        <taxon>Chromadorea</taxon>
        <taxon>Rhabditida</taxon>
        <taxon>Spirurina</taxon>
        <taxon>Ascaridomorpha</taxon>
        <taxon>Ascaridoidea</taxon>
        <taxon>Ascarididae</taxon>
        <taxon>Parascaris</taxon>
    </lineage>
</organism>
<accession>A0A915AKC4</accession>
<evidence type="ECO:0000313" key="2">
    <source>
        <dbReference type="WBParaSite" id="PgR007_g219_t07"/>
    </source>
</evidence>
<dbReference type="Proteomes" id="UP000887569">
    <property type="component" value="Unplaced"/>
</dbReference>
<name>A0A915AKC4_PARUN</name>
<proteinExistence type="predicted"/>
<evidence type="ECO:0000313" key="1">
    <source>
        <dbReference type="Proteomes" id="UP000887569"/>
    </source>
</evidence>
<keyword evidence="1" id="KW-1185">Reference proteome</keyword>
<sequence>MEWWHSLKSALRDGVCAYRAKREADSKAREMEQTVHCDRAIVSSRHFFGDFSCRRTMIRFVSGKKSVSESTSSQQELHS</sequence>
<dbReference type="AlphaFoldDB" id="A0A915AKC4"/>
<dbReference type="WBParaSite" id="PgR007_g219_t07">
    <property type="protein sequence ID" value="PgR007_g219_t07"/>
    <property type="gene ID" value="PgR007_g219"/>
</dbReference>
<reference evidence="2" key="1">
    <citation type="submission" date="2022-11" db="UniProtKB">
        <authorList>
            <consortium name="WormBaseParasite"/>
        </authorList>
    </citation>
    <scope>IDENTIFICATION</scope>
</reference>